<dbReference type="PANTHER" id="PTHR40940">
    <property type="entry name" value="PROTEIN BATD-RELATED"/>
    <property type="match status" value="1"/>
</dbReference>
<keyword evidence="1" id="KW-1133">Transmembrane helix</keyword>
<evidence type="ECO:0000313" key="3">
    <source>
        <dbReference type="EMBL" id="GEA61139.1"/>
    </source>
</evidence>
<reference evidence="3 4" key="1">
    <citation type="submission" date="2019-06" db="EMBL/GenBank/DDBJ databases">
        <title>Whole genome shotgun sequence of Vibrio comitans NBRC 102076.</title>
        <authorList>
            <person name="Hosoyama A."/>
            <person name="Uohara A."/>
            <person name="Ohji S."/>
            <person name="Ichikawa N."/>
        </authorList>
    </citation>
    <scope>NUCLEOTIDE SEQUENCE [LARGE SCALE GENOMIC DNA]</scope>
    <source>
        <strain evidence="3 4">NBRC 102076</strain>
    </source>
</reference>
<keyword evidence="4" id="KW-1185">Reference proteome</keyword>
<dbReference type="Pfam" id="PF13584">
    <property type="entry name" value="BatD"/>
    <property type="match status" value="1"/>
</dbReference>
<protein>
    <recommendedName>
        <fullName evidence="5">Protein BatD</fullName>
    </recommendedName>
</protein>
<keyword evidence="2" id="KW-0732">Signal</keyword>
<keyword evidence="1" id="KW-0472">Membrane</keyword>
<feature type="signal peptide" evidence="2">
    <location>
        <begin position="1"/>
        <end position="26"/>
    </location>
</feature>
<evidence type="ECO:0000313" key="4">
    <source>
        <dbReference type="Proteomes" id="UP000318242"/>
    </source>
</evidence>
<accession>A0A4Y3INR7</accession>
<evidence type="ECO:0000256" key="1">
    <source>
        <dbReference type="SAM" id="Phobius"/>
    </source>
</evidence>
<dbReference type="RefSeq" id="WP_141271527.1">
    <property type="nucleotide sequence ID" value="NZ_BJLH01000010.1"/>
</dbReference>
<keyword evidence="1" id="KW-0812">Transmembrane</keyword>
<gene>
    <name evidence="3" type="ORF">VCO01S_23320</name>
</gene>
<feature type="transmembrane region" description="Helical" evidence="1">
    <location>
        <begin position="296"/>
        <end position="317"/>
    </location>
</feature>
<dbReference type="OrthoDB" id="5293418at2"/>
<sequence length="409" mass="46816">MKMRTRCLILSILFSLVTGFSHTAVADGQRPNVIVKTWIAEDQPVSVRQKVTVMVQIMTDTWFIKGTQIHDIEVPNALVLGKSAFAENSTVRNQGQMYTSQTWEIVLYPLTAGDYVIPNMTIEYQVKGAIANTFVTKELTFTAHQPSAQMHDSLPWLVSPQTEVFQTWEVTSTRQEVEKGVSDEFLAIGDVIQRTVNIEALDTTVMLLPELNVQSSASYNAYSHVLQSNDKIHRGVHTAYRTQKLTYQVTEAGQVVIPHIELLIWDPVTQNMTSKALHGRTFPVRHTLKSWLMSHWLTLLMVSTITSLISIILVLGYNRFQVLKAHGALPLSWYYFSALQQKDHARCESLLYRYYLDRKGLLSLQVSRSKTDKQCRIAQLQQTRYGKEANEEWLSMRFFLVLWLTKNSR</sequence>
<dbReference type="InterPro" id="IPR025738">
    <property type="entry name" value="BatD"/>
</dbReference>
<evidence type="ECO:0008006" key="5">
    <source>
        <dbReference type="Google" id="ProtNLM"/>
    </source>
</evidence>
<dbReference type="PANTHER" id="PTHR40940:SF1">
    <property type="entry name" value="PROTEIN BATD"/>
    <property type="match status" value="1"/>
</dbReference>
<organism evidence="3 4">
    <name type="scientific">Vibrio comitans NBRC 102076</name>
    <dbReference type="NCBI Taxonomy" id="1219078"/>
    <lineage>
        <taxon>Bacteria</taxon>
        <taxon>Pseudomonadati</taxon>
        <taxon>Pseudomonadota</taxon>
        <taxon>Gammaproteobacteria</taxon>
        <taxon>Vibrionales</taxon>
        <taxon>Vibrionaceae</taxon>
        <taxon>Vibrio</taxon>
    </lineage>
</organism>
<feature type="chain" id="PRO_5021462793" description="Protein BatD" evidence="2">
    <location>
        <begin position="27"/>
        <end position="409"/>
    </location>
</feature>
<dbReference type="AlphaFoldDB" id="A0A4Y3INR7"/>
<comment type="caution">
    <text evidence="3">The sequence shown here is derived from an EMBL/GenBank/DDBJ whole genome shotgun (WGS) entry which is preliminary data.</text>
</comment>
<name>A0A4Y3INR7_9VIBR</name>
<dbReference type="EMBL" id="BJLH01000010">
    <property type="protein sequence ID" value="GEA61139.1"/>
    <property type="molecule type" value="Genomic_DNA"/>
</dbReference>
<proteinExistence type="predicted"/>
<evidence type="ECO:0000256" key="2">
    <source>
        <dbReference type="SAM" id="SignalP"/>
    </source>
</evidence>
<dbReference type="Proteomes" id="UP000318242">
    <property type="component" value="Unassembled WGS sequence"/>
</dbReference>